<dbReference type="InterPro" id="IPR003172">
    <property type="entry name" value="ML_dom"/>
</dbReference>
<evidence type="ECO:0000256" key="5">
    <source>
        <dbReference type="ARBA" id="ARBA00032516"/>
    </source>
</evidence>
<dbReference type="GO" id="GO:0005576">
    <property type="term" value="C:extracellular region"/>
    <property type="evidence" value="ECO:0007669"/>
    <property type="project" value="UniProtKB-SubCell"/>
</dbReference>
<dbReference type="PANTHER" id="PTHR11306:SF68">
    <property type="entry name" value="NPC INTRACELLULAR CHOLESTEROL TRANSPORTER 2"/>
    <property type="match status" value="1"/>
</dbReference>
<dbReference type="Gene3D" id="2.60.40.770">
    <property type="match status" value="1"/>
</dbReference>
<dbReference type="SUPFAM" id="SSF81296">
    <property type="entry name" value="E set domains"/>
    <property type="match status" value="1"/>
</dbReference>
<feature type="chain" id="PRO_5026114650" description="NPC intracellular cholesterol transporter 2" evidence="6">
    <location>
        <begin position="19"/>
        <end position="151"/>
    </location>
</feature>
<dbReference type="EMBL" id="LR788557">
    <property type="protein sequence ID" value="CAB3264419.1"/>
    <property type="molecule type" value="mRNA"/>
</dbReference>
<evidence type="ECO:0000256" key="3">
    <source>
        <dbReference type="ARBA" id="ARBA00021477"/>
    </source>
</evidence>
<evidence type="ECO:0000256" key="6">
    <source>
        <dbReference type="SAM" id="SignalP"/>
    </source>
</evidence>
<comment type="subcellular location">
    <subcellularLocation>
        <location evidence="1">Secreted</location>
    </subcellularLocation>
</comment>
<dbReference type="FunFam" id="2.60.40.770:FF:000001">
    <property type="entry name" value="NPC intracellular cholesterol transporter 2"/>
    <property type="match status" value="1"/>
</dbReference>
<protein>
    <recommendedName>
        <fullName evidence="3">NPC intracellular cholesterol transporter 2</fullName>
    </recommendedName>
    <alternativeName>
        <fullName evidence="5">Epididymal secretory protein E1</fullName>
    </alternativeName>
</protein>
<evidence type="ECO:0000259" key="7">
    <source>
        <dbReference type="SMART" id="SM00737"/>
    </source>
</evidence>
<keyword evidence="4" id="KW-0964">Secreted</keyword>
<dbReference type="Pfam" id="PF02221">
    <property type="entry name" value="E1_DerP2_DerF2"/>
    <property type="match status" value="1"/>
</dbReference>
<feature type="signal peptide" evidence="6">
    <location>
        <begin position="1"/>
        <end position="18"/>
    </location>
</feature>
<evidence type="ECO:0000256" key="1">
    <source>
        <dbReference type="ARBA" id="ARBA00004613"/>
    </source>
</evidence>
<dbReference type="GO" id="GO:0015918">
    <property type="term" value="P:sterol transport"/>
    <property type="evidence" value="ECO:0007669"/>
    <property type="project" value="InterPro"/>
</dbReference>
<dbReference type="SMART" id="SM00737">
    <property type="entry name" value="ML"/>
    <property type="match status" value="1"/>
</dbReference>
<dbReference type="InterPro" id="IPR014756">
    <property type="entry name" value="Ig_E-set"/>
</dbReference>
<evidence type="ECO:0000256" key="4">
    <source>
        <dbReference type="ARBA" id="ARBA00022525"/>
    </source>
</evidence>
<proteinExistence type="evidence at transcript level"/>
<feature type="domain" description="MD-2-related lipid-recognition" evidence="7">
    <location>
        <begin position="23"/>
        <end position="147"/>
    </location>
</feature>
<accession>A0A6F9DMR4</accession>
<reference evidence="8" key="1">
    <citation type="submission" date="2020-04" db="EMBL/GenBank/DDBJ databases">
        <authorList>
            <person name="Neveu A P."/>
        </authorList>
    </citation>
    <scope>NUCLEOTIDE SEQUENCE</scope>
    <source>
        <tissue evidence="8">Whole embryo</tissue>
    </source>
</reference>
<sequence length="151" mass="16270">MKIQIGIFILALVAISKSTTVKYKDCGSKMATVKKIEVFPCDVPTACHLKKGQSYTINATFETSSEITAAEANVHGIIAGIPVPFPLKVKDACKGGLSGLNCPIPTGTISTYTATLPIQKLYPDIKVIVKWELQQDSTDIICFELEIAIVP</sequence>
<evidence type="ECO:0000313" key="8">
    <source>
        <dbReference type="EMBL" id="CAB3264419.1"/>
    </source>
</evidence>
<organism evidence="8">
    <name type="scientific">Phallusia mammillata</name>
    <dbReference type="NCBI Taxonomy" id="59560"/>
    <lineage>
        <taxon>Eukaryota</taxon>
        <taxon>Metazoa</taxon>
        <taxon>Chordata</taxon>
        <taxon>Tunicata</taxon>
        <taxon>Ascidiacea</taxon>
        <taxon>Phlebobranchia</taxon>
        <taxon>Ascidiidae</taxon>
        <taxon>Phallusia</taxon>
    </lineage>
</organism>
<dbReference type="PANTHER" id="PTHR11306">
    <property type="entry name" value="NIEMANN PICK TYPE C2 PROTEIN NPC2-RELATED"/>
    <property type="match status" value="1"/>
</dbReference>
<name>A0A6F9DMR4_9ASCI</name>
<gene>
    <name evidence="8" type="primary">Npc2</name>
</gene>
<evidence type="ECO:0000256" key="2">
    <source>
        <dbReference type="ARBA" id="ARBA00006370"/>
    </source>
</evidence>
<keyword evidence="6" id="KW-0732">Signal</keyword>
<dbReference type="InterPro" id="IPR039670">
    <property type="entry name" value="NPC2-like"/>
</dbReference>
<dbReference type="GO" id="GO:0032934">
    <property type="term" value="F:sterol binding"/>
    <property type="evidence" value="ECO:0007669"/>
    <property type="project" value="InterPro"/>
</dbReference>
<dbReference type="AlphaFoldDB" id="A0A6F9DMR4"/>
<comment type="similarity">
    <text evidence="2">Belongs to the NPC2 family.</text>
</comment>